<feature type="domain" description="Fe2OG dioxygenase" evidence="2">
    <location>
        <begin position="90"/>
        <end position="190"/>
    </location>
</feature>
<protein>
    <recommendedName>
        <fullName evidence="2">Fe2OG dioxygenase domain-containing protein</fullName>
    </recommendedName>
</protein>
<evidence type="ECO:0000313" key="4">
    <source>
        <dbReference type="Proteomes" id="UP000054166"/>
    </source>
</evidence>
<dbReference type="STRING" id="765440.A0A0C3B7A0"/>
<reference evidence="4" key="2">
    <citation type="submission" date="2015-01" db="EMBL/GenBank/DDBJ databases">
        <title>Evolutionary Origins and Diversification of the Mycorrhizal Mutualists.</title>
        <authorList>
            <consortium name="DOE Joint Genome Institute"/>
            <consortium name="Mycorrhizal Genomics Consortium"/>
            <person name="Kohler A."/>
            <person name="Kuo A."/>
            <person name="Nagy L.G."/>
            <person name="Floudas D."/>
            <person name="Copeland A."/>
            <person name="Barry K.W."/>
            <person name="Cichocki N."/>
            <person name="Veneault-Fourrey C."/>
            <person name="LaButti K."/>
            <person name="Lindquist E.A."/>
            <person name="Lipzen A."/>
            <person name="Lundell T."/>
            <person name="Morin E."/>
            <person name="Murat C."/>
            <person name="Riley R."/>
            <person name="Ohm R."/>
            <person name="Sun H."/>
            <person name="Tunlid A."/>
            <person name="Henrissat B."/>
            <person name="Grigoriev I.V."/>
            <person name="Hibbett D.S."/>
            <person name="Martin F."/>
        </authorList>
    </citation>
    <scope>NUCLEOTIDE SEQUENCE [LARGE SCALE GENOMIC DNA]</scope>
    <source>
        <strain evidence="4">F 1598</strain>
    </source>
</reference>
<feature type="binding site" evidence="1">
    <location>
        <position position="111"/>
    </location>
    <ligand>
        <name>substrate</name>
    </ligand>
</feature>
<dbReference type="Gene3D" id="2.60.120.590">
    <property type="entry name" value="Alpha-ketoglutarate-dependent dioxygenase AlkB-like"/>
    <property type="match status" value="1"/>
</dbReference>
<dbReference type="SUPFAM" id="SSF51197">
    <property type="entry name" value="Clavaminate synthase-like"/>
    <property type="match status" value="1"/>
</dbReference>
<dbReference type="Pfam" id="PF13532">
    <property type="entry name" value="2OG-FeII_Oxy_2"/>
    <property type="match status" value="1"/>
</dbReference>
<dbReference type="PANTHER" id="PTHR31573">
    <property type="entry name" value="ALPHA-KETOGLUTARATE-DEPENDENT DIOXYGENASE ALKB HOMOLOG 2"/>
    <property type="match status" value="1"/>
</dbReference>
<dbReference type="PANTHER" id="PTHR31573:SF4">
    <property type="entry name" value="FE2OG DIOXYGENASE DOMAIN-CONTAINING PROTEIN"/>
    <property type="match status" value="1"/>
</dbReference>
<dbReference type="InterPro" id="IPR037151">
    <property type="entry name" value="AlkB-like_sf"/>
</dbReference>
<sequence>MGGATVNAAADKIFRLYQEQALNGGLLLRRYPLQKNPHLLTFYSVRGILLSNYFSHNGNTVPLLEAPSAVQHAMDLIRLRSLKALGRTPEFNEVLSAAYLNNQKMSFHTDDEMGLGPTIASLSLGSDAVMRFRLRRCKKGPGADKVLLHLKLTLRHGDVLVMDGAHVQKNYVHAVEPVDLRIAATARFISPGES</sequence>
<dbReference type="OrthoDB" id="2163491at2759"/>
<dbReference type="GO" id="GO:0051747">
    <property type="term" value="F:cytosine C-5 DNA demethylase activity"/>
    <property type="evidence" value="ECO:0007669"/>
    <property type="project" value="TreeGrafter"/>
</dbReference>
<dbReference type="InterPro" id="IPR032852">
    <property type="entry name" value="ALKBH2"/>
</dbReference>
<dbReference type="PROSITE" id="PS51471">
    <property type="entry name" value="FE2OG_OXY"/>
    <property type="match status" value="1"/>
</dbReference>
<feature type="binding site" evidence="1">
    <location>
        <position position="99"/>
    </location>
    <ligand>
        <name>2-oxoglutarate</name>
        <dbReference type="ChEBI" id="CHEBI:16810"/>
    </ligand>
</feature>
<organism evidence="3 4">
    <name type="scientific">Piloderma croceum (strain F 1598)</name>
    <dbReference type="NCBI Taxonomy" id="765440"/>
    <lineage>
        <taxon>Eukaryota</taxon>
        <taxon>Fungi</taxon>
        <taxon>Dikarya</taxon>
        <taxon>Basidiomycota</taxon>
        <taxon>Agaricomycotina</taxon>
        <taxon>Agaricomycetes</taxon>
        <taxon>Agaricomycetidae</taxon>
        <taxon>Atheliales</taxon>
        <taxon>Atheliaceae</taxon>
        <taxon>Piloderma</taxon>
    </lineage>
</organism>
<dbReference type="InterPro" id="IPR027450">
    <property type="entry name" value="AlkB-like"/>
</dbReference>
<reference evidence="3 4" key="1">
    <citation type="submission" date="2014-04" db="EMBL/GenBank/DDBJ databases">
        <authorList>
            <consortium name="DOE Joint Genome Institute"/>
            <person name="Kuo A."/>
            <person name="Tarkka M."/>
            <person name="Buscot F."/>
            <person name="Kohler A."/>
            <person name="Nagy L.G."/>
            <person name="Floudas D."/>
            <person name="Copeland A."/>
            <person name="Barry K.W."/>
            <person name="Cichocki N."/>
            <person name="Veneault-Fourrey C."/>
            <person name="LaButti K."/>
            <person name="Lindquist E.A."/>
            <person name="Lipzen A."/>
            <person name="Lundell T."/>
            <person name="Morin E."/>
            <person name="Murat C."/>
            <person name="Sun H."/>
            <person name="Tunlid A."/>
            <person name="Henrissat B."/>
            <person name="Grigoriev I.V."/>
            <person name="Hibbett D.S."/>
            <person name="Martin F."/>
            <person name="Nordberg H.P."/>
            <person name="Cantor M.N."/>
            <person name="Hua S.X."/>
        </authorList>
    </citation>
    <scope>NUCLEOTIDE SEQUENCE [LARGE SCALE GENOMIC DNA]</scope>
    <source>
        <strain evidence="3 4">F 1598</strain>
    </source>
</reference>
<dbReference type="InterPro" id="IPR005123">
    <property type="entry name" value="Oxoglu/Fe-dep_dioxygenase_dom"/>
</dbReference>
<dbReference type="HOGENOM" id="CLU_101046_0_0_1"/>
<gene>
    <name evidence="3" type="ORF">PILCRDRAFT_99343</name>
</gene>
<accession>A0A0C3B7A0</accession>
<dbReference type="GO" id="GO:0008198">
    <property type="term" value="F:ferrous iron binding"/>
    <property type="evidence" value="ECO:0007669"/>
    <property type="project" value="TreeGrafter"/>
</dbReference>
<evidence type="ECO:0000256" key="1">
    <source>
        <dbReference type="PIRSR" id="PIRSR632852-1"/>
    </source>
</evidence>
<dbReference type="AlphaFoldDB" id="A0A0C3B7A0"/>
<dbReference type="GO" id="GO:0035516">
    <property type="term" value="F:broad specificity oxidative DNA demethylase activity"/>
    <property type="evidence" value="ECO:0007669"/>
    <property type="project" value="TreeGrafter"/>
</dbReference>
<proteinExistence type="predicted"/>
<dbReference type="InParanoid" id="A0A0C3B7A0"/>
<keyword evidence="4" id="KW-1185">Reference proteome</keyword>
<dbReference type="GO" id="GO:0006307">
    <property type="term" value="P:DNA alkylation repair"/>
    <property type="evidence" value="ECO:0007669"/>
    <property type="project" value="TreeGrafter"/>
</dbReference>
<evidence type="ECO:0000313" key="3">
    <source>
        <dbReference type="EMBL" id="KIM73192.1"/>
    </source>
</evidence>
<evidence type="ECO:0000259" key="2">
    <source>
        <dbReference type="PROSITE" id="PS51471"/>
    </source>
</evidence>
<dbReference type="EMBL" id="KN833090">
    <property type="protein sequence ID" value="KIM73192.1"/>
    <property type="molecule type" value="Genomic_DNA"/>
</dbReference>
<dbReference type="Proteomes" id="UP000054166">
    <property type="component" value="Unassembled WGS sequence"/>
</dbReference>
<name>A0A0C3B7A0_PILCF</name>
<feature type="binding site" evidence="1">
    <location>
        <position position="108"/>
    </location>
    <ligand>
        <name>2-oxoglutarate</name>
        <dbReference type="ChEBI" id="CHEBI:16810"/>
    </ligand>
</feature>
<feature type="binding site" evidence="1">
    <location>
        <position position="173"/>
    </location>
    <ligand>
        <name>2-oxoglutarate</name>
        <dbReference type="ChEBI" id="CHEBI:16810"/>
    </ligand>
</feature>